<dbReference type="PROSITE" id="PS50112">
    <property type="entry name" value="PAS"/>
    <property type="match status" value="1"/>
</dbReference>
<sequence length="725" mass="80587">MIDQSMVPYLTAIVESIEDAVLAKTFAGIITYWNPGAEVLYGYSASEMVGRHISLLFPAGLPREFNAIMRRLEHGERIKHFETVLVAKSGKRIDVSLTISPLFSRRGELIGALTIARDNSDRRRAEHQLSLHVERLALATAVARIGVWEWELSTDQLTWDATMLAMYGFEPTDRITYENWAACVHSEDLPGREASLRRVVEQNLDGSGEFRIVSADGGVKIISFTERAVLDGAANVVRVVGVNVDVTERRAVEAALRKSQEQMKYLAEHDFLTGLPNQRILNDRIGQAIELGSRTGRTVALLFLDMDGFKHINDSLGHPAGDKLIQSISKRLLDCVRSSDTVSRQGGDEFIVLLPEVNHPEDTAIAARRMLEAVAAVHSVDEHELQITACIGISIYPDDGLDAETLIKNADTAMYNAKDNGTRGYEFFQPAMNLRAVERQFLEEGMRQALERAEFVLHYQPKIDLRTGAITGAEALIRWMHPTRGLLYPGNFIPIAEASGLIIPIGAWVLRQACIQAQSWIGKGLPPITMAVNVSPVRFESEGFLEGLFAILNETGLDKKSVEIEVTETLLIRRPELTASILRTLRETGVRIAMDDLGTGYSSLSYLHNLPLDALKIDQSFVRQISMAPNQIGIVSAIILMGKSLNLKLIAEGIETAEELKFLQDLNCDEGQGYYFSPPVLPEQFARLHNTGGFRIFGDAARTRSPLNSCDQIAREQERDRRRLS</sequence>
<comment type="catalytic activity">
    <reaction evidence="1">
        <text>3',3'-c-di-GMP + H2O = 5'-phosphoguanylyl(3'-&gt;5')guanosine + H(+)</text>
        <dbReference type="Rhea" id="RHEA:24902"/>
        <dbReference type="ChEBI" id="CHEBI:15377"/>
        <dbReference type="ChEBI" id="CHEBI:15378"/>
        <dbReference type="ChEBI" id="CHEBI:58754"/>
        <dbReference type="ChEBI" id="CHEBI:58805"/>
        <dbReference type="EC" id="3.1.4.52"/>
    </reaction>
    <physiologicalReaction direction="left-to-right" evidence="1">
        <dbReference type="Rhea" id="RHEA:24903"/>
    </physiologicalReaction>
</comment>
<dbReference type="CDD" id="cd00130">
    <property type="entry name" value="PAS"/>
    <property type="match status" value="2"/>
</dbReference>
<evidence type="ECO:0000259" key="2">
    <source>
        <dbReference type="PROSITE" id="PS50112"/>
    </source>
</evidence>
<organism evidence="6 7">
    <name type="scientific">Acidisarcina polymorpha</name>
    <dbReference type="NCBI Taxonomy" id="2211140"/>
    <lineage>
        <taxon>Bacteria</taxon>
        <taxon>Pseudomonadati</taxon>
        <taxon>Acidobacteriota</taxon>
        <taxon>Terriglobia</taxon>
        <taxon>Terriglobales</taxon>
        <taxon>Acidobacteriaceae</taxon>
        <taxon>Acidisarcina</taxon>
    </lineage>
</organism>
<dbReference type="Pfam" id="PF13426">
    <property type="entry name" value="PAS_9"/>
    <property type="match status" value="1"/>
</dbReference>
<dbReference type="InterPro" id="IPR035919">
    <property type="entry name" value="EAL_sf"/>
</dbReference>
<dbReference type="PROSITE" id="PS50113">
    <property type="entry name" value="PAC"/>
    <property type="match status" value="2"/>
</dbReference>
<dbReference type="InterPro" id="IPR000160">
    <property type="entry name" value="GGDEF_dom"/>
</dbReference>
<dbReference type="SUPFAM" id="SSF141868">
    <property type="entry name" value="EAL domain-like"/>
    <property type="match status" value="1"/>
</dbReference>
<evidence type="ECO:0000259" key="3">
    <source>
        <dbReference type="PROSITE" id="PS50113"/>
    </source>
</evidence>
<dbReference type="PANTHER" id="PTHR44757">
    <property type="entry name" value="DIGUANYLATE CYCLASE DGCP"/>
    <property type="match status" value="1"/>
</dbReference>
<dbReference type="EMBL" id="CP030840">
    <property type="protein sequence ID" value="AXC14029.1"/>
    <property type="molecule type" value="Genomic_DNA"/>
</dbReference>
<dbReference type="SMART" id="SM00086">
    <property type="entry name" value="PAC"/>
    <property type="match status" value="2"/>
</dbReference>
<dbReference type="Gene3D" id="2.10.70.100">
    <property type="match status" value="1"/>
</dbReference>
<dbReference type="CDD" id="cd01949">
    <property type="entry name" value="GGDEF"/>
    <property type="match status" value="1"/>
</dbReference>
<dbReference type="InterPro" id="IPR000700">
    <property type="entry name" value="PAS-assoc_C"/>
</dbReference>
<dbReference type="GO" id="GO:0071111">
    <property type="term" value="F:cyclic-guanylate-specific phosphodiesterase activity"/>
    <property type="evidence" value="ECO:0007669"/>
    <property type="project" value="UniProtKB-EC"/>
</dbReference>
<evidence type="ECO:0000259" key="5">
    <source>
        <dbReference type="PROSITE" id="PS50887"/>
    </source>
</evidence>
<dbReference type="FunFam" id="3.20.20.450:FF:000001">
    <property type="entry name" value="Cyclic di-GMP phosphodiesterase yahA"/>
    <property type="match status" value="1"/>
</dbReference>
<gene>
    <name evidence="6" type="ORF">ACPOL_4763</name>
</gene>
<evidence type="ECO:0000313" key="6">
    <source>
        <dbReference type="EMBL" id="AXC14029.1"/>
    </source>
</evidence>
<proteinExistence type="predicted"/>
<dbReference type="AlphaFoldDB" id="A0A2Z5G4S8"/>
<dbReference type="FunFam" id="3.30.70.270:FF:000001">
    <property type="entry name" value="Diguanylate cyclase domain protein"/>
    <property type="match status" value="1"/>
</dbReference>
<dbReference type="Pfam" id="PF08447">
    <property type="entry name" value="PAS_3"/>
    <property type="match status" value="1"/>
</dbReference>
<dbReference type="InterPro" id="IPR035965">
    <property type="entry name" value="PAS-like_dom_sf"/>
</dbReference>
<dbReference type="InterPro" id="IPR000014">
    <property type="entry name" value="PAS"/>
</dbReference>
<dbReference type="SUPFAM" id="SSF55073">
    <property type="entry name" value="Nucleotide cyclase"/>
    <property type="match status" value="1"/>
</dbReference>
<evidence type="ECO:0000259" key="4">
    <source>
        <dbReference type="PROSITE" id="PS50883"/>
    </source>
</evidence>
<dbReference type="PROSITE" id="PS50887">
    <property type="entry name" value="GGDEF"/>
    <property type="match status" value="1"/>
</dbReference>
<name>A0A2Z5G4S8_9BACT</name>
<dbReference type="RefSeq" id="WP_150133091.1">
    <property type="nucleotide sequence ID" value="NZ_CP030840.1"/>
</dbReference>
<feature type="domain" description="PAC" evidence="3">
    <location>
        <begin position="79"/>
        <end position="131"/>
    </location>
</feature>
<dbReference type="InterPro" id="IPR001610">
    <property type="entry name" value="PAC"/>
</dbReference>
<dbReference type="InterPro" id="IPR052155">
    <property type="entry name" value="Biofilm_reg_signaling"/>
</dbReference>
<dbReference type="SMART" id="SM00091">
    <property type="entry name" value="PAS"/>
    <property type="match status" value="2"/>
</dbReference>
<dbReference type="OrthoDB" id="101222at2"/>
<accession>A0A2Z5G4S8</accession>
<feature type="domain" description="EAL" evidence="4">
    <location>
        <begin position="439"/>
        <end position="693"/>
    </location>
</feature>
<dbReference type="Pfam" id="PF00990">
    <property type="entry name" value="GGDEF"/>
    <property type="match status" value="1"/>
</dbReference>
<dbReference type="Gene3D" id="3.20.20.450">
    <property type="entry name" value="EAL domain"/>
    <property type="match status" value="1"/>
</dbReference>
<dbReference type="SMART" id="SM00267">
    <property type="entry name" value="GGDEF"/>
    <property type="match status" value="1"/>
</dbReference>
<dbReference type="Proteomes" id="UP000253606">
    <property type="component" value="Chromosome"/>
</dbReference>
<dbReference type="Pfam" id="PF00563">
    <property type="entry name" value="EAL"/>
    <property type="match status" value="1"/>
</dbReference>
<dbReference type="NCBIfam" id="TIGR00229">
    <property type="entry name" value="sensory_box"/>
    <property type="match status" value="1"/>
</dbReference>
<dbReference type="SMART" id="SM00052">
    <property type="entry name" value="EAL"/>
    <property type="match status" value="1"/>
</dbReference>
<protein>
    <submittedName>
        <fullName evidence="6">Diguanylate cyclase/phosphodiesterase (GGDEF &amp; EAL domains) with PAS/PAC sensor(S)</fullName>
    </submittedName>
</protein>
<dbReference type="Gene3D" id="3.30.450.20">
    <property type="entry name" value="PAS domain"/>
    <property type="match status" value="2"/>
</dbReference>
<dbReference type="PROSITE" id="PS50883">
    <property type="entry name" value="EAL"/>
    <property type="match status" value="1"/>
</dbReference>
<dbReference type="PANTHER" id="PTHR44757:SF2">
    <property type="entry name" value="BIOFILM ARCHITECTURE MAINTENANCE PROTEIN MBAA"/>
    <property type="match status" value="1"/>
</dbReference>
<feature type="domain" description="GGDEF" evidence="5">
    <location>
        <begin position="297"/>
        <end position="430"/>
    </location>
</feature>
<dbReference type="InterPro" id="IPR029787">
    <property type="entry name" value="Nucleotide_cyclase"/>
</dbReference>
<dbReference type="Gene3D" id="3.30.70.270">
    <property type="match status" value="1"/>
</dbReference>
<dbReference type="InterPro" id="IPR001633">
    <property type="entry name" value="EAL_dom"/>
</dbReference>
<dbReference type="KEGG" id="abas:ACPOL_4763"/>
<evidence type="ECO:0000256" key="1">
    <source>
        <dbReference type="ARBA" id="ARBA00051114"/>
    </source>
</evidence>
<evidence type="ECO:0000313" key="7">
    <source>
        <dbReference type="Proteomes" id="UP000253606"/>
    </source>
</evidence>
<keyword evidence="7" id="KW-1185">Reference proteome</keyword>
<feature type="domain" description="PAC" evidence="3">
    <location>
        <begin position="206"/>
        <end position="258"/>
    </location>
</feature>
<dbReference type="GO" id="GO:0071732">
    <property type="term" value="P:cellular response to nitric oxide"/>
    <property type="evidence" value="ECO:0007669"/>
    <property type="project" value="UniProtKB-ARBA"/>
</dbReference>
<reference evidence="6 7" key="1">
    <citation type="journal article" date="2018" name="Front. Microbiol.">
        <title>Hydrolytic Capabilities as a Key to Environmental Success: Chitinolytic and Cellulolytic Acidobacteria From Acidic Sub-arctic Soils and Boreal Peatlands.</title>
        <authorList>
            <person name="Belova S.E."/>
            <person name="Ravin N.V."/>
            <person name="Pankratov T.A."/>
            <person name="Rakitin A.L."/>
            <person name="Ivanova A.A."/>
            <person name="Beletsky A.V."/>
            <person name="Mardanov A.V."/>
            <person name="Sinninghe Damste J.S."/>
            <person name="Dedysh S.N."/>
        </authorList>
    </citation>
    <scope>NUCLEOTIDE SEQUENCE [LARGE SCALE GENOMIC DNA]</scope>
    <source>
        <strain evidence="6 7">SBC82</strain>
    </source>
</reference>
<dbReference type="InterPro" id="IPR013655">
    <property type="entry name" value="PAS_fold_3"/>
</dbReference>
<dbReference type="InterPro" id="IPR043128">
    <property type="entry name" value="Rev_trsase/Diguanyl_cyclase"/>
</dbReference>
<dbReference type="CDD" id="cd01948">
    <property type="entry name" value="EAL"/>
    <property type="match status" value="1"/>
</dbReference>
<feature type="domain" description="PAS" evidence="2">
    <location>
        <begin position="6"/>
        <end position="75"/>
    </location>
</feature>
<dbReference type="NCBIfam" id="TIGR00254">
    <property type="entry name" value="GGDEF"/>
    <property type="match status" value="1"/>
</dbReference>
<dbReference type="SUPFAM" id="SSF55785">
    <property type="entry name" value="PYP-like sensor domain (PAS domain)"/>
    <property type="match status" value="2"/>
</dbReference>